<evidence type="ECO:0000256" key="2">
    <source>
        <dbReference type="ARBA" id="ARBA00022763"/>
    </source>
</evidence>
<dbReference type="STRING" id="1263082.A0A068SHG8"/>
<dbReference type="OrthoDB" id="10434183at2759"/>
<dbReference type="EMBL" id="CBTN010000202">
    <property type="protein sequence ID" value="CDH61485.1"/>
    <property type="molecule type" value="Genomic_DNA"/>
</dbReference>
<dbReference type="Gene3D" id="3.30.390.80">
    <property type="entry name" value="DNA repair protein Rad52/59/22"/>
    <property type="match status" value="1"/>
</dbReference>
<keyword evidence="6" id="KW-1185">Reference proteome</keyword>
<dbReference type="Proteomes" id="UP000027586">
    <property type="component" value="Unassembled WGS sequence"/>
</dbReference>
<feature type="region of interest" description="Disordered" evidence="4">
    <location>
        <begin position="117"/>
        <end position="242"/>
    </location>
</feature>
<gene>
    <name evidence="5" type="ORF">LCOR_12261.1</name>
</gene>
<feature type="compositionally biased region" description="Low complexity" evidence="4">
    <location>
        <begin position="120"/>
        <end position="131"/>
    </location>
</feature>
<feature type="compositionally biased region" description="Basic and acidic residues" evidence="4">
    <location>
        <begin position="200"/>
        <end position="216"/>
    </location>
</feature>
<evidence type="ECO:0000313" key="6">
    <source>
        <dbReference type="Proteomes" id="UP000027586"/>
    </source>
</evidence>
<dbReference type="VEuPathDB" id="FungiDB:LCOR_12261.1"/>
<dbReference type="SUPFAM" id="SSF54768">
    <property type="entry name" value="dsRNA-binding domain-like"/>
    <property type="match status" value="1"/>
</dbReference>
<reference evidence="5" key="1">
    <citation type="submission" date="2013-08" db="EMBL/GenBank/DDBJ databases">
        <title>Gene expansion shapes genome architecture in the human pathogen Lichtheimia corymbifera: an evolutionary genomics analysis in the ancient terrestrial Mucorales (Mucoromycotina).</title>
        <authorList>
            <person name="Schwartze V.U."/>
            <person name="Winter S."/>
            <person name="Shelest E."/>
            <person name="Marcet-Houben M."/>
            <person name="Horn F."/>
            <person name="Wehner S."/>
            <person name="Hoffmann K."/>
            <person name="Riege K."/>
            <person name="Sammeth M."/>
            <person name="Nowrousian M."/>
            <person name="Valiante V."/>
            <person name="Linde J."/>
            <person name="Jacobsen I.D."/>
            <person name="Marz M."/>
            <person name="Brakhage A.A."/>
            <person name="Gabaldon T."/>
            <person name="Bocker S."/>
            <person name="Voigt K."/>
        </authorList>
    </citation>
    <scope>NUCLEOTIDE SEQUENCE [LARGE SCALE GENOMIC DNA]</scope>
    <source>
        <strain evidence="5">FSU 9682</strain>
    </source>
</reference>
<keyword evidence="2" id="KW-0227">DNA damage</keyword>
<accession>A0A068SHG8</accession>
<dbReference type="GO" id="GO:0006310">
    <property type="term" value="P:DNA recombination"/>
    <property type="evidence" value="ECO:0007669"/>
    <property type="project" value="UniProtKB-ARBA"/>
</dbReference>
<protein>
    <submittedName>
        <fullName evidence="5">Uncharacterized protein</fullName>
    </submittedName>
</protein>
<dbReference type="InterPro" id="IPR042525">
    <property type="entry name" value="Rad52_Rad59_Rad22_sf"/>
</dbReference>
<evidence type="ECO:0000256" key="3">
    <source>
        <dbReference type="ARBA" id="ARBA00023204"/>
    </source>
</evidence>
<comment type="caution">
    <text evidence="5">The sequence shown here is derived from an EMBL/GenBank/DDBJ whole genome shotgun (WGS) entry which is preliminary data.</text>
</comment>
<evidence type="ECO:0000256" key="4">
    <source>
        <dbReference type="SAM" id="MobiDB-lite"/>
    </source>
</evidence>
<dbReference type="InterPro" id="IPR041247">
    <property type="entry name" value="Rad52_fam"/>
</dbReference>
<dbReference type="Pfam" id="PF04098">
    <property type="entry name" value="Rad52_Rad22"/>
    <property type="match status" value="1"/>
</dbReference>
<feature type="compositionally biased region" description="Acidic residues" evidence="4">
    <location>
        <begin position="223"/>
        <end position="234"/>
    </location>
</feature>
<feature type="compositionally biased region" description="Low complexity" evidence="4">
    <location>
        <begin position="175"/>
        <end position="197"/>
    </location>
</feature>
<dbReference type="AlphaFoldDB" id="A0A068SHG8"/>
<dbReference type="GO" id="GO:0006302">
    <property type="term" value="P:double-strand break repair"/>
    <property type="evidence" value="ECO:0007669"/>
    <property type="project" value="UniProtKB-ARBA"/>
</dbReference>
<evidence type="ECO:0000313" key="5">
    <source>
        <dbReference type="EMBL" id="CDH61485.1"/>
    </source>
</evidence>
<name>A0A068SHG8_9FUNG</name>
<evidence type="ECO:0000256" key="1">
    <source>
        <dbReference type="ARBA" id="ARBA00006638"/>
    </source>
</evidence>
<organism evidence="5 6">
    <name type="scientific">Lichtheimia corymbifera JMRC:FSU:9682</name>
    <dbReference type="NCBI Taxonomy" id="1263082"/>
    <lineage>
        <taxon>Eukaryota</taxon>
        <taxon>Fungi</taxon>
        <taxon>Fungi incertae sedis</taxon>
        <taxon>Mucoromycota</taxon>
        <taxon>Mucoromycotina</taxon>
        <taxon>Mucoromycetes</taxon>
        <taxon>Mucorales</taxon>
        <taxon>Lichtheimiaceae</taxon>
        <taxon>Lichtheimia</taxon>
    </lineage>
</organism>
<keyword evidence="3" id="KW-0234">DNA repair</keyword>
<proteinExistence type="inferred from homology"/>
<sequence length="242" mass="26733">MKLTYETLTRKANEVFGDMNWTQEHSEMVQHYQLHHRNNGYDCMYTTKVRITANNHSREFQGCGVVKGFSDQGTAIQVAQNKSIEHGAEKCFSSIGNYFNLRPVMEASNTTETLATENRALSSTTSATTTESTDHTARSINVSTPSKKGQRPVAAASAPSTSKKSKTSSLVDAIQHPSTQKQSSSPSPLRRTRSNLSYTTEDKENVPPEKRMKETAIDVSDNQSDEYDQDEGLDADLVSACP</sequence>
<comment type="similarity">
    <text evidence="1">Belongs to the RAD52 family.</text>
</comment>